<accession>A0A4V1N451</accession>
<gene>
    <name evidence="1" type="ORF">EQG66_01260</name>
</gene>
<evidence type="ECO:0008006" key="3">
    <source>
        <dbReference type="Google" id="ProtNLM"/>
    </source>
</evidence>
<name>A0A4V1N451_9SPHN</name>
<dbReference type="EMBL" id="SBKP01000001">
    <property type="protein sequence ID" value="RXR30946.1"/>
    <property type="molecule type" value="Genomic_DNA"/>
</dbReference>
<proteinExistence type="predicted"/>
<evidence type="ECO:0000313" key="2">
    <source>
        <dbReference type="Proteomes" id="UP000290958"/>
    </source>
</evidence>
<evidence type="ECO:0000313" key="1">
    <source>
        <dbReference type="EMBL" id="RXR30946.1"/>
    </source>
</evidence>
<dbReference type="Proteomes" id="UP000290958">
    <property type="component" value="Unassembled WGS sequence"/>
</dbReference>
<sequence length="259" mass="29828">MYAIHVFIISWQGQHEKAAAIAKSLGEAPNRLSIVYSDPDTQPACLNEYSTIRRDNRLFWADKFQACLEHCADDEIMLVIHADCRCDDWPGVIQRCREGFSRFAELGIWAPKLTGTPWRLQRTRIRRISGTAYSVVAQTDGLVFALSPTLYPRMKQADYTDNLYGLGIDWLFLCAAYAGGMTAITDEAITVHHPITRGYSTQEARAQKRAFLKQMSDEEQRTCRRLKAHMRPRKIFSKIMYWLECNFPNFLKQQNFGAF</sequence>
<dbReference type="OrthoDB" id="7867149at2"/>
<comment type="caution">
    <text evidence="1">The sequence shown here is derived from an EMBL/GenBank/DDBJ whole genome shotgun (WGS) entry which is preliminary data.</text>
</comment>
<dbReference type="RefSeq" id="WP_129402713.1">
    <property type="nucleotide sequence ID" value="NZ_SBKP01000001.1"/>
</dbReference>
<keyword evidence="2" id="KW-1185">Reference proteome</keyword>
<dbReference type="AlphaFoldDB" id="A0A4V1N451"/>
<reference evidence="2" key="1">
    <citation type="submission" date="2019-01" db="EMBL/GenBank/DDBJ databases">
        <title>Cytophagaceae bacterium strain CAR-16.</title>
        <authorList>
            <person name="Chen W.-M."/>
        </authorList>
    </citation>
    <scope>NUCLEOTIDE SEQUENCE [LARGE SCALE GENOMIC DNA]</scope>
    <source>
        <strain evidence="2">CHR27</strain>
    </source>
</reference>
<organism evidence="1 2">
    <name type="scientific">Sphingobium fluviale</name>
    <dbReference type="NCBI Taxonomy" id="2506423"/>
    <lineage>
        <taxon>Bacteria</taxon>
        <taxon>Pseudomonadati</taxon>
        <taxon>Pseudomonadota</taxon>
        <taxon>Alphaproteobacteria</taxon>
        <taxon>Sphingomonadales</taxon>
        <taxon>Sphingomonadaceae</taxon>
        <taxon>Sphingobium</taxon>
    </lineage>
</organism>
<protein>
    <recommendedName>
        <fullName evidence="3">Glycosyltransferase</fullName>
    </recommendedName>
</protein>